<reference evidence="2" key="1">
    <citation type="journal article" date="2023" name="G3 (Bethesda)">
        <title>Genome assembly and association tests identify interacting loci associated with vigor, precocity, and sex in interspecific pistachio rootstocks.</title>
        <authorList>
            <person name="Palmer W."/>
            <person name="Jacygrad E."/>
            <person name="Sagayaradj S."/>
            <person name="Cavanaugh K."/>
            <person name="Han R."/>
            <person name="Bertier L."/>
            <person name="Beede B."/>
            <person name="Kafkas S."/>
            <person name="Golino D."/>
            <person name="Preece J."/>
            <person name="Michelmore R."/>
        </authorList>
    </citation>
    <scope>NUCLEOTIDE SEQUENCE [LARGE SCALE GENOMIC DNA]</scope>
</reference>
<protein>
    <submittedName>
        <fullName evidence="1">Uncharacterized protein</fullName>
    </submittedName>
</protein>
<dbReference type="Proteomes" id="UP001164250">
    <property type="component" value="Chromosome 3"/>
</dbReference>
<name>A0ACC1BQ14_9ROSI</name>
<evidence type="ECO:0000313" key="1">
    <source>
        <dbReference type="EMBL" id="KAJ0101035.1"/>
    </source>
</evidence>
<accession>A0ACC1BQ14</accession>
<proteinExistence type="predicted"/>
<sequence length="699" mass="78904">MNIFKPVYLIFLLLFLTVVEVAGRPTPYSSGEPVSDGINGADDHEVTHQASYLLNVKALDSDENQECEQMYGFLPCSNNIFGHLFLILVYEYLLFHGESYLAAGGEQIFKILGPGVFGASAFHVIGALPEALLLLASELFNSKEVAEEYVYTGVGLLAGSSILQLTVIWGTCVLLGSQVLHSGSGITTDMETSYIARIMFSSVTPFLIIQLLKVVSSSSGQQAVMLIALSVTIVFLFLYFFYQIFQPWIQQRRLEYVKHEHLVLRILRHVQKQALGQILTDDGAPNLAAIRRLFEEIDHDGDDIISPSELREVLLEVKFKGMHIDKEKAVAQVIKEFDVDGNQKITKDEFVNGFTRWLDEAKNAMDKNYYSQKSLRDIYRVFQPWIQNKRKEREMKKNLISELLQHVENNAIESLLTEDGTPDESTIRRLFEKIDHDGKNFISQHELKELIVNIKFGEAPLNVDEAVAKVIEELDTSRDGVIHEEEFVSGIAKLFNATTSLNEAPSKPETEDDIYQKTWEETDKLVDNEKKNGEVEEKSIWAWFKAIMYMVIGIVMLSVLAEPLIYSVENFSNSANIPSFFVSFILVPIATNCRAATSAISAAYRKKPRTTSLAFSEIYGGVFMNNVLGFTVLLSLIYFRGITWEFSAELLVVVIVCTVMGVIASFRSTFPLWISVMAILLYPLSLFLVYLFNDVLNYD</sequence>
<comment type="caution">
    <text evidence="1">The sequence shown here is derived from an EMBL/GenBank/DDBJ whole genome shotgun (WGS) entry which is preliminary data.</text>
</comment>
<gene>
    <name evidence="1" type="ORF">Patl1_04783</name>
</gene>
<dbReference type="EMBL" id="CM047899">
    <property type="protein sequence ID" value="KAJ0101035.1"/>
    <property type="molecule type" value="Genomic_DNA"/>
</dbReference>
<evidence type="ECO:0000313" key="2">
    <source>
        <dbReference type="Proteomes" id="UP001164250"/>
    </source>
</evidence>
<keyword evidence="2" id="KW-1185">Reference proteome</keyword>
<organism evidence="1 2">
    <name type="scientific">Pistacia atlantica</name>
    <dbReference type="NCBI Taxonomy" id="434234"/>
    <lineage>
        <taxon>Eukaryota</taxon>
        <taxon>Viridiplantae</taxon>
        <taxon>Streptophyta</taxon>
        <taxon>Embryophyta</taxon>
        <taxon>Tracheophyta</taxon>
        <taxon>Spermatophyta</taxon>
        <taxon>Magnoliopsida</taxon>
        <taxon>eudicotyledons</taxon>
        <taxon>Gunneridae</taxon>
        <taxon>Pentapetalae</taxon>
        <taxon>rosids</taxon>
        <taxon>malvids</taxon>
        <taxon>Sapindales</taxon>
        <taxon>Anacardiaceae</taxon>
        <taxon>Pistacia</taxon>
    </lineage>
</organism>